<keyword evidence="12" id="KW-1185">Reference proteome</keyword>
<dbReference type="EMBL" id="DS235235">
    <property type="protein sequence ID" value="EEB13697.1"/>
    <property type="molecule type" value="Genomic_DNA"/>
</dbReference>
<evidence type="ECO:0000256" key="9">
    <source>
        <dbReference type="SAM" id="Phobius"/>
    </source>
</evidence>
<dbReference type="OMA" id="MKANFEW"/>
<dbReference type="AlphaFoldDB" id="E0VJZ1"/>
<dbReference type="GO" id="GO:0072546">
    <property type="term" value="C:EMC complex"/>
    <property type="evidence" value="ECO:0007669"/>
    <property type="project" value="InterPro"/>
</dbReference>
<sequence length="129" mass="14299">MVAGKIRTKVDTSGELVVYSEAAVRNNAAVVEYCRTSMAALSGGTAGLLGLTGLYGFAFYIFAIFGLWALLLIKAGPQWRKYFINRKLLLTNGFFGGLFTYVLFWTYPFISLKTNLIFNNGIKINTFAK</sequence>
<dbReference type="EMBL" id="AAZO01002941">
    <property type="status" value="NOT_ANNOTATED_CDS"/>
    <property type="molecule type" value="Genomic_DNA"/>
</dbReference>
<dbReference type="RefSeq" id="XP_002426435.1">
    <property type="nucleotide sequence ID" value="XM_002426390.1"/>
</dbReference>
<evidence type="ECO:0000256" key="4">
    <source>
        <dbReference type="ARBA" id="ARBA00022692"/>
    </source>
</evidence>
<dbReference type="FunCoup" id="E0VJZ1">
    <property type="interactions" value="869"/>
</dbReference>
<evidence type="ECO:0000256" key="8">
    <source>
        <dbReference type="ARBA" id="ARBA00031072"/>
    </source>
</evidence>
<dbReference type="GO" id="GO:0034975">
    <property type="term" value="P:protein folding in endoplasmic reticulum"/>
    <property type="evidence" value="ECO:0007669"/>
    <property type="project" value="TreeGrafter"/>
</dbReference>
<dbReference type="PANTHER" id="PTHR20994:SF0">
    <property type="entry name" value="ER MEMBRANE PROTEIN COMPLEX SUBUNIT 6"/>
    <property type="match status" value="1"/>
</dbReference>
<keyword evidence="5" id="KW-0256">Endoplasmic reticulum</keyword>
<dbReference type="KEGG" id="phu:Phum_PHUM253680"/>
<dbReference type="Proteomes" id="UP000009046">
    <property type="component" value="Unassembled WGS sequence"/>
</dbReference>
<protein>
    <recommendedName>
        <fullName evidence="3">ER membrane protein complex subunit 6</fullName>
    </recommendedName>
    <alternativeName>
        <fullName evidence="8">Transmembrane protein 93</fullName>
    </alternativeName>
</protein>
<dbReference type="InterPro" id="IPR008504">
    <property type="entry name" value="Emc6"/>
</dbReference>
<dbReference type="GO" id="GO:0000045">
    <property type="term" value="P:autophagosome assembly"/>
    <property type="evidence" value="ECO:0007669"/>
    <property type="project" value="TreeGrafter"/>
</dbReference>
<dbReference type="STRING" id="121224.E0VJZ1"/>
<evidence type="ECO:0000313" key="12">
    <source>
        <dbReference type="Proteomes" id="UP000009046"/>
    </source>
</evidence>
<gene>
    <name evidence="11" type="primary">8235091</name>
    <name evidence="10" type="ORF">Phum_PHUM253680</name>
</gene>
<accession>E0VJZ1</accession>
<evidence type="ECO:0000256" key="7">
    <source>
        <dbReference type="ARBA" id="ARBA00023136"/>
    </source>
</evidence>
<feature type="transmembrane region" description="Helical" evidence="9">
    <location>
        <begin position="57"/>
        <end position="76"/>
    </location>
</feature>
<evidence type="ECO:0000313" key="11">
    <source>
        <dbReference type="EnsemblMetazoa" id="PHUM253680-PA"/>
    </source>
</evidence>
<evidence type="ECO:0000256" key="6">
    <source>
        <dbReference type="ARBA" id="ARBA00022989"/>
    </source>
</evidence>
<evidence type="ECO:0000256" key="1">
    <source>
        <dbReference type="ARBA" id="ARBA00004477"/>
    </source>
</evidence>
<keyword evidence="7 9" id="KW-0472">Membrane</keyword>
<dbReference type="VEuPathDB" id="VectorBase:PHUM253680"/>
<keyword evidence="4 9" id="KW-0812">Transmembrane</keyword>
<reference evidence="10" key="2">
    <citation type="submission" date="2007-04" db="EMBL/GenBank/DDBJ databases">
        <title>The genome of the human body louse.</title>
        <authorList>
            <consortium name="The Human Body Louse Genome Consortium"/>
            <person name="Kirkness E."/>
            <person name="Walenz B."/>
            <person name="Hass B."/>
            <person name="Bruggner R."/>
            <person name="Strausberg R."/>
        </authorList>
    </citation>
    <scope>NUCLEOTIDE SEQUENCE</scope>
    <source>
        <strain evidence="10">USDA</strain>
    </source>
</reference>
<organism>
    <name type="scientific">Pediculus humanus subsp. corporis</name>
    <name type="common">Body louse</name>
    <dbReference type="NCBI Taxonomy" id="121224"/>
    <lineage>
        <taxon>Eukaryota</taxon>
        <taxon>Metazoa</taxon>
        <taxon>Ecdysozoa</taxon>
        <taxon>Arthropoda</taxon>
        <taxon>Hexapoda</taxon>
        <taxon>Insecta</taxon>
        <taxon>Pterygota</taxon>
        <taxon>Neoptera</taxon>
        <taxon>Paraneoptera</taxon>
        <taxon>Psocodea</taxon>
        <taxon>Troctomorpha</taxon>
        <taxon>Phthiraptera</taxon>
        <taxon>Anoplura</taxon>
        <taxon>Pediculidae</taxon>
        <taxon>Pediculus</taxon>
    </lineage>
</organism>
<name>E0VJZ1_PEDHC</name>
<dbReference type="GeneID" id="8235091"/>
<dbReference type="Pfam" id="PF07019">
    <property type="entry name" value="EMC6"/>
    <property type="match status" value="1"/>
</dbReference>
<evidence type="ECO:0000313" key="10">
    <source>
        <dbReference type="EMBL" id="EEB13697.1"/>
    </source>
</evidence>
<dbReference type="eggNOG" id="KOG4455">
    <property type="taxonomic scope" value="Eukaryota"/>
</dbReference>
<reference evidence="10" key="1">
    <citation type="submission" date="2007-04" db="EMBL/GenBank/DDBJ databases">
        <title>Annotation of Pediculus humanus corporis strain USDA.</title>
        <authorList>
            <person name="Kirkness E."/>
            <person name="Hannick L."/>
            <person name="Hass B."/>
            <person name="Bruggner R."/>
            <person name="Lawson D."/>
            <person name="Bidwell S."/>
            <person name="Joardar V."/>
            <person name="Caler E."/>
            <person name="Walenz B."/>
            <person name="Inman J."/>
            <person name="Schobel S."/>
            <person name="Galinsky K."/>
            <person name="Amedeo P."/>
            <person name="Strausberg R."/>
        </authorList>
    </citation>
    <scope>NUCLEOTIDE SEQUENCE</scope>
    <source>
        <strain evidence="10">USDA</strain>
    </source>
</reference>
<evidence type="ECO:0000256" key="5">
    <source>
        <dbReference type="ARBA" id="ARBA00022824"/>
    </source>
</evidence>
<evidence type="ECO:0000256" key="2">
    <source>
        <dbReference type="ARBA" id="ARBA00009436"/>
    </source>
</evidence>
<comment type="similarity">
    <text evidence="2">Belongs to the EMC6 family.</text>
</comment>
<dbReference type="HOGENOM" id="CLU_110781_3_0_1"/>
<evidence type="ECO:0000256" key="3">
    <source>
        <dbReference type="ARBA" id="ARBA00020827"/>
    </source>
</evidence>
<reference evidence="11" key="3">
    <citation type="submission" date="2021-02" db="UniProtKB">
        <authorList>
            <consortium name="EnsemblMetazoa"/>
        </authorList>
    </citation>
    <scope>IDENTIFICATION</scope>
    <source>
        <strain evidence="11">USDA</strain>
    </source>
</reference>
<keyword evidence="6 9" id="KW-1133">Transmembrane helix</keyword>
<proteinExistence type="inferred from homology"/>
<comment type="subcellular location">
    <subcellularLocation>
        <location evidence="1">Endoplasmic reticulum membrane</location>
        <topology evidence="1">Multi-pass membrane protein</topology>
    </subcellularLocation>
</comment>
<dbReference type="PANTHER" id="PTHR20994">
    <property type="entry name" value="ER MEMBRANE PROTEIN COMPLEX SUBUNIT 6"/>
    <property type="match status" value="1"/>
</dbReference>
<feature type="transmembrane region" description="Helical" evidence="9">
    <location>
        <begin position="88"/>
        <end position="110"/>
    </location>
</feature>
<dbReference type="CTD" id="8235091"/>
<dbReference type="InParanoid" id="E0VJZ1"/>
<dbReference type="EnsemblMetazoa" id="PHUM253680-RA">
    <property type="protein sequence ID" value="PHUM253680-PA"/>
    <property type="gene ID" value="PHUM253680"/>
</dbReference>
<dbReference type="InterPro" id="IPR029008">
    <property type="entry name" value="EMC6-like"/>
</dbReference>